<evidence type="ECO:0000313" key="2">
    <source>
        <dbReference type="Proteomes" id="UP001320706"/>
    </source>
</evidence>
<evidence type="ECO:0000313" key="1">
    <source>
        <dbReference type="EMBL" id="KAK8222009.1"/>
    </source>
</evidence>
<comment type="caution">
    <text evidence="1">The sequence shown here is derived from an EMBL/GenBank/DDBJ whole genome shotgun (WGS) entry which is preliminary data.</text>
</comment>
<protein>
    <submittedName>
        <fullName evidence="1">Uncharacterized protein</fullName>
    </submittedName>
</protein>
<dbReference type="EMBL" id="JAMKPW020000001">
    <property type="protein sequence ID" value="KAK8222009.1"/>
    <property type="molecule type" value="Genomic_DNA"/>
</dbReference>
<organism evidence="1 2">
    <name type="scientific">Zalaria obscura</name>
    <dbReference type="NCBI Taxonomy" id="2024903"/>
    <lineage>
        <taxon>Eukaryota</taxon>
        <taxon>Fungi</taxon>
        <taxon>Dikarya</taxon>
        <taxon>Ascomycota</taxon>
        <taxon>Pezizomycotina</taxon>
        <taxon>Dothideomycetes</taxon>
        <taxon>Dothideomycetidae</taxon>
        <taxon>Dothideales</taxon>
        <taxon>Zalariaceae</taxon>
        <taxon>Zalaria</taxon>
    </lineage>
</organism>
<keyword evidence="2" id="KW-1185">Reference proteome</keyword>
<sequence length="129" mass="13995">MPVKAGPESAARQQSKTNEQACFQIGSKAHISKLSLAVTASEASQADECVRLDVWAYLWTVHGRQRMCGLPCTALSAPLVWSAPQPFRPRILVDVIKAAFSAVEVLFLASPETSSRSMLSRRTVAGTHK</sequence>
<accession>A0ACC3SPE0</accession>
<reference evidence="1" key="1">
    <citation type="submission" date="2024-02" db="EMBL/GenBank/DDBJ databases">
        <title>Metagenome Assembled Genome of Zalaria obscura JY119.</title>
        <authorList>
            <person name="Vighnesh L."/>
            <person name="Jagadeeshwari U."/>
            <person name="Venkata Ramana C."/>
            <person name="Sasikala C."/>
        </authorList>
    </citation>
    <scope>NUCLEOTIDE SEQUENCE</scope>
    <source>
        <strain evidence="1">JY119</strain>
    </source>
</reference>
<gene>
    <name evidence="1" type="ORF">M8818_000177</name>
</gene>
<name>A0ACC3SPE0_9PEZI</name>
<dbReference type="Proteomes" id="UP001320706">
    <property type="component" value="Unassembled WGS sequence"/>
</dbReference>
<proteinExistence type="predicted"/>